<organism evidence="3 4">
    <name type="scientific">Alloscardovia theropitheci</name>
    <dbReference type="NCBI Taxonomy" id="2496842"/>
    <lineage>
        <taxon>Bacteria</taxon>
        <taxon>Bacillati</taxon>
        <taxon>Actinomycetota</taxon>
        <taxon>Actinomycetes</taxon>
        <taxon>Bifidobacteriales</taxon>
        <taxon>Bifidobacteriaceae</taxon>
        <taxon>Alloscardovia</taxon>
    </lineage>
</organism>
<dbReference type="OrthoDB" id="3239773at2"/>
<comment type="caution">
    <text evidence="3">The sequence shown here is derived from an EMBL/GenBank/DDBJ whole genome shotgun (WGS) entry which is preliminary data.</text>
</comment>
<dbReference type="AlphaFoldDB" id="A0A4R0QYJ1"/>
<feature type="compositionally biased region" description="Acidic residues" evidence="2">
    <location>
        <begin position="8"/>
        <end position="17"/>
    </location>
</feature>
<name>A0A4R0QYJ1_9BIFI</name>
<feature type="coiled-coil region" evidence="1">
    <location>
        <begin position="172"/>
        <end position="199"/>
    </location>
</feature>
<accession>A0A4R0QYJ1</accession>
<evidence type="ECO:0000313" key="3">
    <source>
        <dbReference type="EMBL" id="TCD54701.1"/>
    </source>
</evidence>
<gene>
    <name evidence="3" type="ORF">EJ419_02375</name>
</gene>
<proteinExistence type="predicted"/>
<dbReference type="RefSeq" id="WP_131283327.1">
    <property type="nucleotide sequence ID" value="NZ_RXLP01000008.1"/>
</dbReference>
<sequence>MAEAFEYNPDEQFDDDSTGSAEVARANADNLDAIPGVDDAQLAVAQSQSQVNNAVFSRDVYVESAESNHTNGDLSGDTSDSESVDSDVVEVENLVDPQTQAAINAFIPEAEDITMTSSTEDQFTTAYDIIDQIEEIVEEAPQLFFSRSQVRINHAELSDLLMELKDVLPVQLERASALMREAEKRLENAQSQADAIVNNAQAKATSIINDANTQAHILAGQENVVSLATEQARNILNTAQEKANALTQGANNYTADSMRALDDQLVELRHSINTGLQVLKERQQMALQDLPHLTPEDYPQN</sequence>
<protein>
    <recommendedName>
        <fullName evidence="5">Cell division protein</fullName>
    </recommendedName>
</protein>
<keyword evidence="4" id="KW-1185">Reference proteome</keyword>
<evidence type="ECO:0008006" key="5">
    <source>
        <dbReference type="Google" id="ProtNLM"/>
    </source>
</evidence>
<dbReference type="Proteomes" id="UP000291289">
    <property type="component" value="Unassembled WGS sequence"/>
</dbReference>
<evidence type="ECO:0000313" key="4">
    <source>
        <dbReference type="Proteomes" id="UP000291289"/>
    </source>
</evidence>
<keyword evidence="1" id="KW-0175">Coiled coil</keyword>
<dbReference type="EMBL" id="RXLP01000008">
    <property type="protein sequence ID" value="TCD54701.1"/>
    <property type="molecule type" value="Genomic_DNA"/>
</dbReference>
<reference evidence="3 4" key="1">
    <citation type="submission" date="2018-12" db="EMBL/GenBank/DDBJ databases">
        <title>Alloscrdovia theropitheci sp. nov: a novel taxon from the feces of the bleeding-herat monkey (Theropithecus geleda).</title>
        <authorList>
            <person name="Modesto M."/>
        </authorList>
    </citation>
    <scope>NUCLEOTIDE SEQUENCE [LARGE SCALE GENOMIC DNA]</scope>
    <source>
        <strain evidence="3 4">GLDI4/2</strain>
    </source>
</reference>
<evidence type="ECO:0000256" key="1">
    <source>
        <dbReference type="SAM" id="Coils"/>
    </source>
</evidence>
<evidence type="ECO:0000256" key="2">
    <source>
        <dbReference type="SAM" id="MobiDB-lite"/>
    </source>
</evidence>
<feature type="region of interest" description="Disordered" evidence="2">
    <location>
        <begin position="1"/>
        <end position="20"/>
    </location>
</feature>